<dbReference type="InterPro" id="IPR005170">
    <property type="entry name" value="Transptr-assoc_dom"/>
</dbReference>
<dbReference type="GO" id="GO:0050660">
    <property type="term" value="F:flavin adenine dinucleotide binding"/>
    <property type="evidence" value="ECO:0007669"/>
    <property type="project" value="InterPro"/>
</dbReference>
<accession>A0A1T4R4B3</accession>
<evidence type="ECO:0000256" key="3">
    <source>
        <dbReference type="ARBA" id="ARBA00023122"/>
    </source>
</evidence>
<evidence type="ECO:0000256" key="2">
    <source>
        <dbReference type="ARBA" id="ARBA00022737"/>
    </source>
</evidence>
<evidence type="ECO:0000256" key="1">
    <source>
        <dbReference type="ARBA" id="ARBA00006446"/>
    </source>
</evidence>
<name>A0A1T4R4B3_9HYPH</name>
<dbReference type="Pfam" id="PF03471">
    <property type="entry name" value="CorC_HlyC"/>
    <property type="match status" value="1"/>
</dbReference>
<feature type="domain" description="CBS" evidence="5">
    <location>
        <begin position="42"/>
        <end position="101"/>
    </location>
</feature>
<evidence type="ECO:0000256" key="4">
    <source>
        <dbReference type="PROSITE-ProRule" id="PRU00703"/>
    </source>
</evidence>
<dbReference type="InterPro" id="IPR044751">
    <property type="entry name" value="Ion_transp-like_CBS"/>
</dbReference>
<keyword evidence="2" id="KW-0677">Repeat</keyword>
<dbReference type="Gene3D" id="3.10.580.10">
    <property type="entry name" value="CBS-domain"/>
    <property type="match status" value="1"/>
</dbReference>
<dbReference type="EMBL" id="FUWJ01000004">
    <property type="protein sequence ID" value="SKA10880.1"/>
    <property type="molecule type" value="Genomic_DNA"/>
</dbReference>
<dbReference type="PROSITE" id="PS51371">
    <property type="entry name" value="CBS"/>
    <property type="match status" value="2"/>
</dbReference>
<dbReference type="PANTHER" id="PTHR22777">
    <property type="entry name" value="HEMOLYSIN-RELATED"/>
    <property type="match status" value="1"/>
</dbReference>
<keyword evidence="7" id="KW-1185">Reference proteome</keyword>
<dbReference type="PANTHER" id="PTHR22777:SF27">
    <property type="entry name" value="MAGNESIUM AND COBALT EFFLUX PROTEIN CORC"/>
    <property type="match status" value="1"/>
</dbReference>
<keyword evidence="3 4" id="KW-0129">CBS domain</keyword>
<sequence length="259" mass="29092">MREAIEELIEGTPESDTPISDDQRELLVNILKLRGKTVADVMVPRVDIVGIAADTPLDEVVRLIQAEAHSRYPVYRESLDDVIGMVHIKDVLTYWGTSKKFNLRDILRRVVFVAPTLPVLDMLLDMRRSRTHMALVVDEFGGTDGLLTIEDLVEEIVGEIEDEHDVAQAPTLARRADGTIDVNGRTTIELLEQEIGNVLSEDERREIDTVGGLIFSLLGRIPERGEVVRHPSGVEFEILDVDPRRIRRLRVRPPAAPQA</sequence>
<dbReference type="InterPro" id="IPR036318">
    <property type="entry name" value="FAD-bd_PCMH-like_sf"/>
</dbReference>
<feature type="domain" description="CBS" evidence="5">
    <location>
        <begin position="106"/>
        <end position="163"/>
    </location>
</feature>
<comment type="similarity">
    <text evidence="1">Belongs to the UPF0053 family. Hemolysin C subfamily.</text>
</comment>
<dbReference type="Pfam" id="PF00571">
    <property type="entry name" value="CBS"/>
    <property type="match status" value="2"/>
</dbReference>
<dbReference type="SMART" id="SM01091">
    <property type="entry name" value="CorC_HlyC"/>
    <property type="match status" value="1"/>
</dbReference>
<dbReference type="CDD" id="cd04590">
    <property type="entry name" value="CBS_pair_CorC_HlyC_assoc"/>
    <property type="match status" value="1"/>
</dbReference>
<dbReference type="InterPro" id="IPR016169">
    <property type="entry name" value="FAD-bd_PCMH_sub2"/>
</dbReference>
<protein>
    <submittedName>
        <fullName evidence="6">CBS domain-containing protein</fullName>
    </submittedName>
</protein>
<dbReference type="FunFam" id="3.10.580.10:FF:000002">
    <property type="entry name" value="Magnesium/cobalt efflux protein CorC"/>
    <property type="match status" value="1"/>
</dbReference>
<dbReference type="SUPFAM" id="SSF54631">
    <property type="entry name" value="CBS-domain pair"/>
    <property type="match status" value="1"/>
</dbReference>
<dbReference type="Proteomes" id="UP000190092">
    <property type="component" value="Unassembled WGS sequence"/>
</dbReference>
<evidence type="ECO:0000313" key="7">
    <source>
        <dbReference type="Proteomes" id="UP000190092"/>
    </source>
</evidence>
<reference evidence="7" key="1">
    <citation type="submission" date="2017-02" db="EMBL/GenBank/DDBJ databases">
        <authorList>
            <person name="Varghese N."/>
            <person name="Submissions S."/>
        </authorList>
    </citation>
    <scope>NUCLEOTIDE SEQUENCE [LARGE SCALE GENOMIC DNA]</scope>
    <source>
        <strain evidence="7">ATCC 27094</strain>
    </source>
</reference>
<dbReference type="GO" id="GO:0005886">
    <property type="term" value="C:plasma membrane"/>
    <property type="evidence" value="ECO:0007669"/>
    <property type="project" value="TreeGrafter"/>
</dbReference>
<dbReference type="STRING" id="225324.SAMN02745126_03585"/>
<dbReference type="InterPro" id="IPR046342">
    <property type="entry name" value="CBS_dom_sf"/>
</dbReference>
<organism evidence="6 7">
    <name type="scientific">Enhydrobacter aerosaccus</name>
    <dbReference type="NCBI Taxonomy" id="225324"/>
    <lineage>
        <taxon>Bacteria</taxon>
        <taxon>Pseudomonadati</taxon>
        <taxon>Pseudomonadota</taxon>
        <taxon>Alphaproteobacteria</taxon>
        <taxon>Hyphomicrobiales</taxon>
        <taxon>Enhydrobacter</taxon>
    </lineage>
</organism>
<proteinExistence type="inferred from homology"/>
<evidence type="ECO:0000313" key="6">
    <source>
        <dbReference type="EMBL" id="SKA10880.1"/>
    </source>
</evidence>
<dbReference type="Gene3D" id="3.30.465.10">
    <property type="match status" value="1"/>
</dbReference>
<gene>
    <name evidence="6" type="ORF">SAMN02745126_03585</name>
</gene>
<dbReference type="AlphaFoldDB" id="A0A1T4R4B3"/>
<dbReference type="InterPro" id="IPR000644">
    <property type="entry name" value="CBS_dom"/>
</dbReference>
<evidence type="ECO:0000259" key="5">
    <source>
        <dbReference type="PROSITE" id="PS51371"/>
    </source>
</evidence>
<dbReference type="RefSeq" id="WP_231714851.1">
    <property type="nucleotide sequence ID" value="NZ_FUWJ01000004.1"/>
</dbReference>
<dbReference type="SUPFAM" id="SSF56176">
    <property type="entry name" value="FAD-binding/transporter-associated domain-like"/>
    <property type="match status" value="1"/>
</dbReference>